<dbReference type="RefSeq" id="WP_218095304.1">
    <property type="nucleotide sequence ID" value="NZ_CAJVAS010000042.1"/>
</dbReference>
<dbReference type="Proteomes" id="UP000693672">
    <property type="component" value="Unassembled WGS sequence"/>
</dbReference>
<accession>A0A916K9K1</accession>
<reference evidence="1" key="1">
    <citation type="submission" date="2021-06" db="EMBL/GenBank/DDBJ databases">
        <authorList>
            <person name="Criscuolo A."/>
        </authorList>
    </citation>
    <scope>NUCLEOTIDE SEQUENCE</scope>
    <source>
        <strain evidence="1">CIP111600</strain>
    </source>
</reference>
<evidence type="ECO:0000313" key="1">
    <source>
        <dbReference type="EMBL" id="CAG7648407.1"/>
    </source>
</evidence>
<protein>
    <submittedName>
        <fullName evidence="1">Uncharacterized protein</fullName>
    </submittedName>
</protein>
<sequence>MNKLGKVERKNMIDEPAYASIAANLAKRLESWMRRTDDPLLAGLGNGPYQ</sequence>
<keyword evidence="2" id="KW-1185">Reference proteome</keyword>
<organism evidence="1 2">
    <name type="scientific">Paenibacillus solanacearum</name>
    <dbReference type="NCBI Taxonomy" id="2048548"/>
    <lineage>
        <taxon>Bacteria</taxon>
        <taxon>Bacillati</taxon>
        <taxon>Bacillota</taxon>
        <taxon>Bacilli</taxon>
        <taxon>Bacillales</taxon>
        <taxon>Paenibacillaceae</taxon>
        <taxon>Paenibacillus</taxon>
    </lineage>
</organism>
<evidence type="ECO:0000313" key="2">
    <source>
        <dbReference type="Proteomes" id="UP000693672"/>
    </source>
</evidence>
<gene>
    <name evidence="1" type="ORF">PAESOLCIP111_05593</name>
</gene>
<name>A0A916K9K1_9BACL</name>
<comment type="caution">
    <text evidence="1">The sequence shown here is derived from an EMBL/GenBank/DDBJ whole genome shotgun (WGS) entry which is preliminary data.</text>
</comment>
<dbReference type="AlphaFoldDB" id="A0A916K9K1"/>
<dbReference type="EMBL" id="CAJVAS010000042">
    <property type="protein sequence ID" value="CAG7648407.1"/>
    <property type="molecule type" value="Genomic_DNA"/>
</dbReference>
<proteinExistence type="predicted"/>